<dbReference type="PANTHER" id="PTHR22984">
    <property type="entry name" value="SERINE/THREONINE-PROTEIN KINASE PIM"/>
    <property type="match status" value="1"/>
</dbReference>
<dbReference type="SUPFAM" id="SSF56112">
    <property type="entry name" value="Protein kinase-like (PK-like)"/>
    <property type="match status" value="1"/>
</dbReference>
<comment type="similarity">
    <text evidence="2">Belongs to the protein kinase superfamily. CAMK Ser/Thr protein kinase family. PIM subfamily.</text>
</comment>
<dbReference type="InterPro" id="IPR008271">
    <property type="entry name" value="Ser/Thr_kinase_AS"/>
</dbReference>
<feature type="non-terminal residue" evidence="13">
    <location>
        <position position="1"/>
    </location>
</feature>
<comment type="catalytic activity">
    <reaction evidence="11">
        <text>L-seryl-[protein] + ATP = O-phospho-L-seryl-[protein] + ADP + H(+)</text>
        <dbReference type="Rhea" id="RHEA:17989"/>
        <dbReference type="Rhea" id="RHEA-COMP:9863"/>
        <dbReference type="Rhea" id="RHEA-COMP:11604"/>
        <dbReference type="ChEBI" id="CHEBI:15378"/>
        <dbReference type="ChEBI" id="CHEBI:29999"/>
        <dbReference type="ChEBI" id="CHEBI:30616"/>
        <dbReference type="ChEBI" id="CHEBI:83421"/>
        <dbReference type="ChEBI" id="CHEBI:456216"/>
        <dbReference type="EC" id="2.7.11.1"/>
    </reaction>
</comment>
<evidence type="ECO:0000313" key="13">
    <source>
        <dbReference type="EMBL" id="NXS34418.1"/>
    </source>
</evidence>
<dbReference type="PROSITE" id="PS50011">
    <property type="entry name" value="PROTEIN_KINASE_DOM"/>
    <property type="match status" value="1"/>
</dbReference>
<reference evidence="13 14" key="1">
    <citation type="submission" date="2019-09" db="EMBL/GenBank/DDBJ databases">
        <title>Bird 10,000 Genomes (B10K) Project - Family phase.</title>
        <authorList>
            <person name="Zhang G."/>
        </authorList>
    </citation>
    <scope>NUCLEOTIDE SEQUENCE [LARGE SCALE GENOMIC DNA]</scope>
    <source>
        <strain evidence="13">B10K-DU-002-71</strain>
        <tissue evidence="13">Muscle</tissue>
    </source>
</reference>
<evidence type="ECO:0000256" key="5">
    <source>
        <dbReference type="ARBA" id="ARBA00022679"/>
    </source>
</evidence>
<comment type="catalytic activity">
    <reaction evidence="10">
        <text>L-threonyl-[protein] + ATP = O-phospho-L-threonyl-[protein] + ADP + H(+)</text>
        <dbReference type="Rhea" id="RHEA:46608"/>
        <dbReference type="Rhea" id="RHEA-COMP:11060"/>
        <dbReference type="Rhea" id="RHEA-COMP:11605"/>
        <dbReference type="ChEBI" id="CHEBI:15378"/>
        <dbReference type="ChEBI" id="CHEBI:30013"/>
        <dbReference type="ChEBI" id="CHEBI:30616"/>
        <dbReference type="ChEBI" id="CHEBI:61977"/>
        <dbReference type="ChEBI" id="CHEBI:456216"/>
        <dbReference type="EC" id="2.7.11.1"/>
    </reaction>
</comment>
<dbReference type="InterPro" id="IPR011009">
    <property type="entry name" value="Kinase-like_dom_sf"/>
</dbReference>
<evidence type="ECO:0000256" key="6">
    <source>
        <dbReference type="ARBA" id="ARBA00022741"/>
    </source>
</evidence>
<dbReference type="InterPro" id="IPR051138">
    <property type="entry name" value="PIM_Ser/Thr_kinase"/>
</dbReference>
<dbReference type="EMBL" id="VYZT01043732">
    <property type="protein sequence ID" value="NXS34418.1"/>
    <property type="molecule type" value="Genomic_DNA"/>
</dbReference>
<evidence type="ECO:0000256" key="11">
    <source>
        <dbReference type="ARBA" id="ARBA00048679"/>
    </source>
</evidence>
<protein>
    <recommendedName>
        <fullName evidence="3">non-specific serine/threonine protein kinase</fullName>
        <ecNumber evidence="3">2.7.11.1</ecNumber>
    </recommendedName>
</protein>
<keyword evidence="9" id="KW-0460">Magnesium</keyword>
<dbReference type="GO" id="GO:0005524">
    <property type="term" value="F:ATP binding"/>
    <property type="evidence" value="ECO:0007669"/>
    <property type="project" value="UniProtKB-KW"/>
</dbReference>
<dbReference type="Pfam" id="PF00069">
    <property type="entry name" value="Pkinase"/>
    <property type="match status" value="1"/>
</dbReference>
<evidence type="ECO:0000313" key="14">
    <source>
        <dbReference type="Proteomes" id="UP000583496"/>
    </source>
</evidence>
<dbReference type="PANTHER" id="PTHR22984:SF29">
    <property type="entry name" value="SERINE_THREONINE-PROTEIN KINASE PIM-1"/>
    <property type="match status" value="1"/>
</dbReference>
<keyword evidence="14" id="KW-1185">Reference proteome</keyword>
<evidence type="ECO:0000256" key="9">
    <source>
        <dbReference type="ARBA" id="ARBA00022842"/>
    </source>
</evidence>
<proteinExistence type="inferred from homology"/>
<keyword evidence="6" id="KW-0547">Nucleotide-binding</keyword>
<comment type="caution">
    <text evidence="13">The sequence shown here is derived from an EMBL/GenBank/DDBJ whole genome shotgun (WGS) entry which is preliminary data.</text>
</comment>
<dbReference type="InterPro" id="IPR000719">
    <property type="entry name" value="Prot_kinase_dom"/>
</dbReference>
<dbReference type="GO" id="GO:0005737">
    <property type="term" value="C:cytoplasm"/>
    <property type="evidence" value="ECO:0007669"/>
    <property type="project" value="TreeGrafter"/>
</dbReference>
<keyword evidence="5" id="KW-0808">Transferase</keyword>
<evidence type="ECO:0000256" key="8">
    <source>
        <dbReference type="ARBA" id="ARBA00022840"/>
    </source>
</evidence>
<evidence type="ECO:0000259" key="12">
    <source>
        <dbReference type="PROSITE" id="PS50011"/>
    </source>
</evidence>
<accession>A0A7L2TMU9</accession>
<dbReference type="AlphaFoldDB" id="A0A7L2TMU9"/>
<gene>
    <name evidence="13" type="primary">Pim1_0</name>
    <name evidence="13" type="ORF">POSRUF_R06852</name>
</gene>
<name>A0A7L2TMU9_POMRU</name>
<keyword evidence="8" id="KW-0067">ATP-binding</keyword>
<organism evidence="13 14">
    <name type="scientific">Pomatostomus ruficeps</name>
    <name type="common">Chestnut-crowned babbler</name>
    <dbReference type="NCBI Taxonomy" id="9176"/>
    <lineage>
        <taxon>Eukaryota</taxon>
        <taxon>Metazoa</taxon>
        <taxon>Chordata</taxon>
        <taxon>Craniata</taxon>
        <taxon>Vertebrata</taxon>
        <taxon>Euteleostomi</taxon>
        <taxon>Archelosauria</taxon>
        <taxon>Archosauria</taxon>
        <taxon>Dinosauria</taxon>
        <taxon>Saurischia</taxon>
        <taxon>Theropoda</taxon>
        <taxon>Coelurosauria</taxon>
        <taxon>Aves</taxon>
        <taxon>Neognathae</taxon>
        <taxon>Neoaves</taxon>
        <taxon>Telluraves</taxon>
        <taxon>Australaves</taxon>
        <taxon>Passeriformes</taxon>
        <taxon>Sylvioidea</taxon>
        <taxon>Timaliidae</taxon>
        <taxon>Pomatostomus</taxon>
    </lineage>
</organism>
<evidence type="ECO:0000256" key="1">
    <source>
        <dbReference type="ARBA" id="ARBA00001946"/>
    </source>
</evidence>
<dbReference type="EC" id="2.7.11.1" evidence="3"/>
<dbReference type="GO" id="GO:0004674">
    <property type="term" value="F:protein serine/threonine kinase activity"/>
    <property type="evidence" value="ECO:0007669"/>
    <property type="project" value="UniProtKB-KW"/>
</dbReference>
<dbReference type="Gene3D" id="3.30.200.20">
    <property type="entry name" value="Phosphorylase Kinase, domain 1"/>
    <property type="match status" value="1"/>
</dbReference>
<feature type="non-terminal residue" evidence="13">
    <location>
        <position position="140"/>
    </location>
</feature>
<evidence type="ECO:0000256" key="4">
    <source>
        <dbReference type="ARBA" id="ARBA00022527"/>
    </source>
</evidence>
<evidence type="ECO:0000256" key="2">
    <source>
        <dbReference type="ARBA" id="ARBA00005505"/>
    </source>
</evidence>
<dbReference type="Proteomes" id="UP000583496">
    <property type="component" value="Unassembled WGS sequence"/>
</dbReference>
<sequence>VAIKSMPRDRIHHWSELPNGTRAPLDIVLLDRVSTGFHGVVQLPEWLERPNNFVIVMERPEWSQGLRHFIRAQGFLSEEVARDLFHPVLEAVQHCTNCRVLHRDIKPQNILVDLVTGQTKQIDFGCGTYLRDTAYTSFAG</sequence>
<keyword evidence="7 13" id="KW-0418">Kinase</keyword>
<dbReference type="PROSITE" id="PS00108">
    <property type="entry name" value="PROTEIN_KINASE_ST"/>
    <property type="match status" value="1"/>
</dbReference>
<feature type="domain" description="Protein kinase" evidence="12">
    <location>
        <begin position="1"/>
        <end position="140"/>
    </location>
</feature>
<dbReference type="OrthoDB" id="10252171at2759"/>
<evidence type="ECO:0000256" key="7">
    <source>
        <dbReference type="ARBA" id="ARBA00022777"/>
    </source>
</evidence>
<keyword evidence="4" id="KW-0723">Serine/threonine-protein kinase</keyword>
<evidence type="ECO:0000256" key="3">
    <source>
        <dbReference type="ARBA" id="ARBA00012513"/>
    </source>
</evidence>
<comment type="cofactor">
    <cofactor evidence="1">
        <name>Mg(2+)</name>
        <dbReference type="ChEBI" id="CHEBI:18420"/>
    </cofactor>
</comment>
<dbReference type="Gene3D" id="1.10.510.10">
    <property type="entry name" value="Transferase(Phosphotransferase) domain 1"/>
    <property type="match status" value="1"/>
</dbReference>
<evidence type="ECO:0000256" key="10">
    <source>
        <dbReference type="ARBA" id="ARBA00047899"/>
    </source>
</evidence>